<dbReference type="AlphaFoldDB" id="A0A7W8K066"/>
<evidence type="ECO:0000313" key="2">
    <source>
        <dbReference type="Proteomes" id="UP000552709"/>
    </source>
</evidence>
<accession>A0A7W8K066</accession>
<evidence type="ECO:0000313" key="1">
    <source>
        <dbReference type="EMBL" id="MBB5366442.1"/>
    </source>
</evidence>
<dbReference type="PANTHER" id="PTHR38456:SF1">
    <property type="entry name" value="CYCLIC DI-AMP RECEPTOR A"/>
    <property type="match status" value="1"/>
</dbReference>
<dbReference type="Proteomes" id="UP000552709">
    <property type="component" value="Unassembled WGS sequence"/>
</dbReference>
<gene>
    <name evidence="1" type="ORF">HNQ08_005571</name>
</gene>
<comment type="caution">
    <text evidence="1">The sequence shown here is derived from an EMBL/GenBank/DDBJ whole genome shotgun (WGS) entry which is preliminary data.</text>
</comment>
<dbReference type="Pfam" id="PF06153">
    <property type="entry name" value="CdAMP_rec"/>
    <property type="match status" value="1"/>
</dbReference>
<name>A0A7W8K066_9DEIO</name>
<dbReference type="EMBL" id="JACHFL010000043">
    <property type="protein sequence ID" value="MBB5366442.1"/>
    <property type="molecule type" value="Genomic_DNA"/>
</dbReference>
<organism evidence="1 2">
    <name type="scientific">Deinococcus humi</name>
    <dbReference type="NCBI Taxonomy" id="662880"/>
    <lineage>
        <taxon>Bacteria</taxon>
        <taxon>Thermotogati</taxon>
        <taxon>Deinococcota</taxon>
        <taxon>Deinococci</taxon>
        <taxon>Deinococcales</taxon>
        <taxon>Deinococcaceae</taxon>
        <taxon>Deinococcus</taxon>
    </lineage>
</organism>
<dbReference type="Gene3D" id="3.30.70.120">
    <property type="match status" value="1"/>
</dbReference>
<protein>
    <submittedName>
        <fullName evidence="1">Uncharacterized protein YaaQ</fullName>
    </submittedName>
</protein>
<dbReference type="RefSeq" id="WP_184138466.1">
    <property type="nucleotide sequence ID" value="NZ_JACHFL010000043.1"/>
</dbReference>
<proteinExistence type="predicted"/>
<dbReference type="SUPFAM" id="SSF54913">
    <property type="entry name" value="GlnB-like"/>
    <property type="match status" value="1"/>
</dbReference>
<dbReference type="InterPro" id="IPR011322">
    <property type="entry name" value="N-reg_PII-like_a/b"/>
</dbReference>
<dbReference type="InterPro" id="IPR015867">
    <property type="entry name" value="N-reg_PII/ATP_PRibTrfase_C"/>
</dbReference>
<keyword evidence="2" id="KW-1185">Reference proteome</keyword>
<dbReference type="PANTHER" id="PTHR38456">
    <property type="entry name" value="CYCLIC DI-AMP RECEPTOR A"/>
    <property type="match status" value="1"/>
</dbReference>
<reference evidence="1 2" key="1">
    <citation type="submission" date="2020-08" db="EMBL/GenBank/DDBJ databases">
        <title>Genomic Encyclopedia of Type Strains, Phase IV (KMG-IV): sequencing the most valuable type-strain genomes for metagenomic binning, comparative biology and taxonomic classification.</title>
        <authorList>
            <person name="Goeker M."/>
        </authorList>
    </citation>
    <scope>NUCLEOTIDE SEQUENCE [LARGE SCALE GENOMIC DNA]</scope>
    <source>
        <strain evidence="1 2">DSM 27939</strain>
    </source>
</reference>
<sequence>MQLVLAIVQDADSSALMRALREHAFDATKLASSGGFLREGNTTLIIGLSPDRLDDLKTVVKQTCHTRTRLVSSSMALPEQYEGMTVDSNPIEVVVGGAVLFVLGVQEFLKL</sequence>
<dbReference type="InterPro" id="IPR010375">
    <property type="entry name" value="CdAMP_rec"/>
</dbReference>